<keyword evidence="3" id="KW-1005">Bacterial flagellum biogenesis</keyword>
<dbReference type="GO" id="GO:0044780">
    <property type="term" value="P:bacterial-type flagellum assembly"/>
    <property type="evidence" value="ECO:0007669"/>
    <property type="project" value="InterPro"/>
</dbReference>
<name>A0A084IMV4_SALHC</name>
<dbReference type="AlphaFoldDB" id="A0A084IMV4"/>
<dbReference type="SUPFAM" id="SSF140566">
    <property type="entry name" value="FlgN-like"/>
    <property type="match status" value="1"/>
</dbReference>
<sequence>MNPAADYADLLARQDAAVQAFVDVLERERDALAARPVAHAALNAATEAKTRQAESLEALERERQRLAEAARAGAGTDLSDAELAQALGCGERWAELCARVAHARNQNAINGMAIQTRLEHTEERLNFLRRHTSSALYAPDGRRSPSAGAGRLRGGA</sequence>
<evidence type="ECO:0000256" key="3">
    <source>
        <dbReference type="ARBA" id="ARBA00022795"/>
    </source>
</evidence>
<dbReference type="Pfam" id="PF05130">
    <property type="entry name" value="FlgN"/>
    <property type="match status" value="1"/>
</dbReference>
<dbReference type="Gene3D" id="1.20.58.300">
    <property type="entry name" value="FlgN-like"/>
    <property type="match status" value="1"/>
</dbReference>
<evidence type="ECO:0000313" key="7">
    <source>
        <dbReference type="Proteomes" id="UP000028302"/>
    </source>
</evidence>
<gene>
    <name evidence="6" type="ORF">C41B8_07077</name>
</gene>
<feature type="coiled-coil region" evidence="4">
    <location>
        <begin position="42"/>
        <end position="69"/>
    </location>
</feature>
<dbReference type="RefSeq" id="WP_037335991.1">
    <property type="nucleotide sequence ID" value="NZ_APNK01000007.1"/>
</dbReference>
<keyword evidence="6" id="KW-0282">Flagellum</keyword>
<evidence type="ECO:0000256" key="2">
    <source>
        <dbReference type="ARBA" id="ARBA00007703"/>
    </source>
</evidence>
<accession>A0A084IMV4</accession>
<keyword evidence="4" id="KW-0175">Coiled coil</keyword>
<keyword evidence="7" id="KW-1185">Reference proteome</keyword>
<keyword evidence="6" id="KW-0969">Cilium</keyword>
<organism evidence="6 7">
    <name type="scientific">Salinisphaera hydrothermalis (strain C41B8)</name>
    <dbReference type="NCBI Taxonomy" id="1304275"/>
    <lineage>
        <taxon>Bacteria</taxon>
        <taxon>Pseudomonadati</taxon>
        <taxon>Pseudomonadota</taxon>
        <taxon>Gammaproteobacteria</taxon>
        <taxon>Salinisphaerales</taxon>
        <taxon>Salinisphaeraceae</taxon>
        <taxon>Salinisphaera</taxon>
    </lineage>
</organism>
<evidence type="ECO:0000256" key="4">
    <source>
        <dbReference type="SAM" id="Coils"/>
    </source>
</evidence>
<dbReference type="Proteomes" id="UP000028302">
    <property type="component" value="Unassembled WGS sequence"/>
</dbReference>
<evidence type="ECO:0000256" key="1">
    <source>
        <dbReference type="ARBA" id="ARBA00002397"/>
    </source>
</evidence>
<dbReference type="STRING" id="1304275.C41B8_07077"/>
<comment type="similarity">
    <text evidence="2">Belongs to the FlgN family.</text>
</comment>
<reference evidence="6 7" key="1">
    <citation type="submission" date="2013-03" db="EMBL/GenBank/DDBJ databases">
        <title>Salinisphaera hydrothermalis C41B8 Genome Sequencing.</title>
        <authorList>
            <person name="Li C."/>
            <person name="Lai Q."/>
            <person name="Shao Z."/>
        </authorList>
    </citation>
    <scope>NUCLEOTIDE SEQUENCE [LARGE SCALE GENOMIC DNA]</scope>
    <source>
        <strain evidence="6 7">C41B8</strain>
    </source>
</reference>
<protein>
    <submittedName>
        <fullName evidence="6">Flagella synthesis protein</fullName>
    </submittedName>
</protein>
<proteinExistence type="inferred from homology"/>
<dbReference type="InterPro" id="IPR007809">
    <property type="entry name" value="FlgN-like"/>
</dbReference>
<dbReference type="EMBL" id="APNK01000007">
    <property type="protein sequence ID" value="KEZ78038.1"/>
    <property type="molecule type" value="Genomic_DNA"/>
</dbReference>
<dbReference type="OrthoDB" id="6238586at2"/>
<evidence type="ECO:0000313" key="6">
    <source>
        <dbReference type="EMBL" id="KEZ78038.1"/>
    </source>
</evidence>
<keyword evidence="6" id="KW-0966">Cell projection</keyword>
<dbReference type="eggNOG" id="COG3418">
    <property type="taxonomic scope" value="Bacteria"/>
</dbReference>
<feature type="region of interest" description="Disordered" evidence="5">
    <location>
        <begin position="136"/>
        <end position="156"/>
    </location>
</feature>
<comment type="caution">
    <text evidence="6">The sequence shown here is derived from an EMBL/GenBank/DDBJ whole genome shotgun (WGS) entry which is preliminary data.</text>
</comment>
<dbReference type="InterPro" id="IPR036679">
    <property type="entry name" value="FlgN-like_sf"/>
</dbReference>
<comment type="function">
    <text evidence="1">Required for the efficient initiation of filament assembly.</text>
</comment>
<evidence type="ECO:0000256" key="5">
    <source>
        <dbReference type="SAM" id="MobiDB-lite"/>
    </source>
</evidence>